<evidence type="ECO:0000256" key="1">
    <source>
        <dbReference type="ARBA" id="ARBA00022553"/>
    </source>
</evidence>
<keyword evidence="1 2" id="KW-0597">Phosphoprotein</keyword>
<feature type="modified residue" description="4-aspartylphosphate" evidence="2">
    <location>
        <position position="59"/>
    </location>
</feature>
<feature type="region of interest" description="Disordered" evidence="3">
    <location>
        <begin position="131"/>
        <end position="155"/>
    </location>
</feature>
<dbReference type="Proteomes" id="UP001232992">
    <property type="component" value="Unassembled WGS sequence"/>
</dbReference>
<dbReference type="Pfam" id="PF00072">
    <property type="entry name" value="Response_reg"/>
    <property type="match status" value="1"/>
</dbReference>
<evidence type="ECO:0000256" key="2">
    <source>
        <dbReference type="PROSITE-ProRule" id="PRU00169"/>
    </source>
</evidence>
<protein>
    <submittedName>
        <fullName evidence="5">Response regulator</fullName>
    </submittedName>
</protein>
<dbReference type="InterPro" id="IPR001789">
    <property type="entry name" value="Sig_transdc_resp-reg_receiver"/>
</dbReference>
<reference evidence="5 6" key="1">
    <citation type="submission" date="2023-01" db="EMBL/GenBank/DDBJ databases">
        <title>Novel diversity within Roseofilum (Cyanobacteria; Desertifilaceae) from marine benthic mats with descriptions of four novel species.</title>
        <authorList>
            <person name="Wang Y."/>
            <person name="Berthold D.E."/>
            <person name="Hu J."/>
            <person name="Lefler F.W."/>
            <person name="Laughinghouse H.D. IV."/>
        </authorList>
    </citation>
    <scope>NUCLEOTIDE SEQUENCE [LARGE SCALE GENOMIC DNA]</scope>
    <source>
        <strain evidence="5 6">BLCC-M143</strain>
    </source>
</reference>
<evidence type="ECO:0000313" key="5">
    <source>
        <dbReference type="EMBL" id="MDJ1184937.1"/>
    </source>
</evidence>
<comment type="caution">
    <text evidence="5">The sequence shown here is derived from an EMBL/GenBank/DDBJ whole genome shotgun (WGS) entry which is preliminary data.</text>
</comment>
<gene>
    <name evidence="5" type="ORF">PMH09_17250</name>
</gene>
<dbReference type="Gene3D" id="3.40.50.2300">
    <property type="match status" value="1"/>
</dbReference>
<proteinExistence type="predicted"/>
<dbReference type="PANTHER" id="PTHR44591:SF23">
    <property type="entry name" value="CHEY SUBFAMILY"/>
    <property type="match status" value="1"/>
</dbReference>
<dbReference type="InterPro" id="IPR011006">
    <property type="entry name" value="CheY-like_superfamily"/>
</dbReference>
<dbReference type="PANTHER" id="PTHR44591">
    <property type="entry name" value="STRESS RESPONSE REGULATOR PROTEIN 1"/>
    <property type="match status" value="1"/>
</dbReference>
<name>A0ABT7C0F8_9CYAN</name>
<feature type="domain" description="Response regulatory" evidence="4">
    <location>
        <begin position="10"/>
        <end position="126"/>
    </location>
</feature>
<keyword evidence="6" id="KW-1185">Reference proteome</keyword>
<dbReference type="SUPFAM" id="SSF52172">
    <property type="entry name" value="CheY-like"/>
    <property type="match status" value="1"/>
</dbReference>
<accession>A0ABT7C0F8</accession>
<evidence type="ECO:0000313" key="6">
    <source>
        <dbReference type="Proteomes" id="UP001232992"/>
    </source>
</evidence>
<dbReference type="CDD" id="cd00156">
    <property type="entry name" value="REC"/>
    <property type="match status" value="1"/>
</dbReference>
<dbReference type="EMBL" id="JAQOSQ010000022">
    <property type="protein sequence ID" value="MDJ1184937.1"/>
    <property type="molecule type" value="Genomic_DNA"/>
</dbReference>
<organism evidence="5 6">
    <name type="scientific">Roseofilum casamattae BLCC-M143</name>
    <dbReference type="NCBI Taxonomy" id="3022442"/>
    <lineage>
        <taxon>Bacteria</taxon>
        <taxon>Bacillati</taxon>
        <taxon>Cyanobacteriota</taxon>
        <taxon>Cyanophyceae</taxon>
        <taxon>Desertifilales</taxon>
        <taxon>Desertifilaceae</taxon>
        <taxon>Roseofilum</taxon>
        <taxon>Roseofilum casamattae</taxon>
    </lineage>
</organism>
<dbReference type="SMART" id="SM00448">
    <property type="entry name" value="REC"/>
    <property type="match status" value="1"/>
</dbReference>
<evidence type="ECO:0000256" key="3">
    <source>
        <dbReference type="SAM" id="MobiDB-lite"/>
    </source>
</evidence>
<dbReference type="PROSITE" id="PS50110">
    <property type="entry name" value="RESPONSE_REGULATORY"/>
    <property type="match status" value="1"/>
</dbReference>
<evidence type="ECO:0000259" key="4">
    <source>
        <dbReference type="PROSITE" id="PS50110"/>
    </source>
</evidence>
<feature type="compositionally biased region" description="Low complexity" evidence="3">
    <location>
        <begin position="140"/>
        <end position="150"/>
    </location>
</feature>
<dbReference type="InterPro" id="IPR050595">
    <property type="entry name" value="Bact_response_regulator"/>
</dbReference>
<sequence length="203" mass="22874">MAQTKPAQHKILVIDDSRVIRARVRDMLPTGNFEVKEAKDGEEGLQLIQSENPNLIMLDFLLPKVSGLEVFQKIRNHPDWRTIPLVLMSGREEEVTEKIKKPFEYWEFIPKPFEKKELMVAIKAAMVKSKKPQPPLEQDTAGAAASTETATGGGVSSAELEQLKAQIAQMQAEITALKKQTAQIEPLKQQVVKIFNFVKQKLK</sequence>